<dbReference type="FunFam" id="1.10.10.2750:FF:000002">
    <property type="entry name" value="TBC1 domain family member 4"/>
    <property type="match status" value="1"/>
</dbReference>
<reference evidence="5" key="1">
    <citation type="submission" date="2022-03" db="EMBL/GenBank/DDBJ databases">
        <authorList>
            <person name="Sayadi A."/>
        </authorList>
    </citation>
    <scope>NUCLEOTIDE SEQUENCE</scope>
</reference>
<dbReference type="SMART" id="SM00164">
    <property type="entry name" value="TBC"/>
    <property type="match status" value="1"/>
</dbReference>
<dbReference type="GO" id="GO:0005096">
    <property type="term" value="F:GTPase activator activity"/>
    <property type="evidence" value="ECO:0007669"/>
    <property type="project" value="UniProtKB-KW"/>
</dbReference>
<dbReference type="PANTHER" id="PTHR47219:SF16">
    <property type="entry name" value="GTPASE ACTIVATING PROTEIN"/>
    <property type="match status" value="1"/>
</dbReference>
<feature type="compositionally biased region" description="Polar residues" evidence="3">
    <location>
        <begin position="589"/>
        <end position="609"/>
    </location>
</feature>
<keyword evidence="1" id="KW-0343">GTPase activation</keyword>
<dbReference type="AlphaFoldDB" id="A0A9P0L2C8"/>
<evidence type="ECO:0000256" key="2">
    <source>
        <dbReference type="SAM" id="Coils"/>
    </source>
</evidence>
<organism evidence="5 6">
    <name type="scientific">Acanthoscelides obtectus</name>
    <name type="common">Bean weevil</name>
    <name type="synonym">Bruchus obtectus</name>
    <dbReference type="NCBI Taxonomy" id="200917"/>
    <lineage>
        <taxon>Eukaryota</taxon>
        <taxon>Metazoa</taxon>
        <taxon>Ecdysozoa</taxon>
        <taxon>Arthropoda</taxon>
        <taxon>Hexapoda</taxon>
        <taxon>Insecta</taxon>
        <taxon>Pterygota</taxon>
        <taxon>Neoptera</taxon>
        <taxon>Endopterygota</taxon>
        <taxon>Coleoptera</taxon>
        <taxon>Polyphaga</taxon>
        <taxon>Cucujiformia</taxon>
        <taxon>Chrysomeloidea</taxon>
        <taxon>Chrysomelidae</taxon>
        <taxon>Bruchinae</taxon>
        <taxon>Bruchini</taxon>
        <taxon>Acanthoscelides</taxon>
    </lineage>
</organism>
<keyword evidence="6" id="KW-1185">Reference proteome</keyword>
<feature type="domain" description="Rab-GAP TBC" evidence="4">
    <location>
        <begin position="85"/>
        <end position="283"/>
    </location>
</feature>
<dbReference type="Proteomes" id="UP001152888">
    <property type="component" value="Unassembled WGS sequence"/>
</dbReference>
<dbReference type="FunFam" id="1.10.8.270:FF:000001">
    <property type="entry name" value="TBC1 domain family member 1"/>
    <property type="match status" value="1"/>
</dbReference>
<keyword evidence="2" id="KW-0175">Coiled coil</keyword>
<dbReference type="InterPro" id="IPR050302">
    <property type="entry name" value="Rab_GAP_TBC_domain"/>
</dbReference>
<dbReference type="Pfam" id="PF00566">
    <property type="entry name" value="RabGAP-TBC"/>
    <property type="match status" value="1"/>
</dbReference>
<evidence type="ECO:0000259" key="4">
    <source>
        <dbReference type="PROSITE" id="PS50086"/>
    </source>
</evidence>
<dbReference type="Gene3D" id="1.10.10.2750">
    <property type="match status" value="1"/>
</dbReference>
<dbReference type="InterPro" id="IPR000195">
    <property type="entry name" value="Rab-GAP-TBC_dom"/>
</dbReference>
<dbReference type="Gene3D" id="1.10.8.270">
    <property type="entry name" value="putative rabgap domain of human tbc1 domain family member 14 like domains"/>
    <property type="match status" value="1"/>
</dbReference>
<dbReference type="InterPro" id="IPR035969">
    <property type="entry name" value="Rab-GAP_TBC_sf"/>
</dbReference>
<dbReference type="FunFam" id="1.10.472.80:FF:000043">
    <property type="entry name" value="Pollux, isoform A"/>
    <property type="match status" value="1"/>
</dbReference>
<feature type="coiled-coil region" evidence="2">
    <location>
        <begin position="336"/>
        <end position="415"/>
    </location>
</feature>
<evidence type="ECO:0000256" key="3">
    <source>
        <dbReference type="SAM" id="MobiDB-lite"/>
    </source>
</evidence>
<comment type="caution">
    <text evidence="5">The sequence shown here is derived from an EMBL/GenBank/DDBJ whole genome shotgun (WGS) entry which is preliminary data.</text>
</comment>
<accession>A0A9P0L2C8</accession>
<dbReference type="PANTHER" id="PTHR47219">
    <property type="entry name" value="RAB GTPASE-ACTIVATING PROTEIN 1-LIKE"/>
    <property type="match status" value="1"/>
</dbReference>
<name>A0A9P0L2C8_ACAOB</name>
<sequence length="650" mass="75063">MYICTVIFFTDVCFIPLVYQCTNFDIIFLAKQEESAVKRIKLEYDEMKPTNREGQTFDVWDMLTSKEGTRVKCDQQKLLHAIRQGVPRGKRGEVWMFLAEQFCARVAPMDTSKFPYYNVSYDTLLKQLTSHHHAHAILIDLGRTFPNHSYFSSPLGPGQLALFNLLKAYSLLDPEVGYCQGLSFVAGVLLLHMEEHQAFFLLRHLMFRRGIRQQYLPDMAILQVKLYQLSRLLHDQLPDLYNHFDLYEVSPTLYAAPWILTVFASQFPLGFVTRVFDLIFLEGSDVVFRVALALLTYHKEKLMHCDSFEEIMNYLKEQLPNIDKTTLEKIMKQVYITDIAKQLNEYKVEYQVLQEEMTSVQPQMEALQKLEVQNRTLTEQNKSLLNQLESSLTNVQRLEKTRVLQQSQLNRLEMQNRALNVTIATLGNFMNSLVEQKLDIEIPDDVRRILSQISLTERRQSEVKLQQNNLMKMFQRSDNNSDKIMVKSLSTGKIDLPERKEFRANSLNSQTIMEPTLKTQQDKSPTSSTERISKFFSTSHNTILQQRHNSIFNNAKIDITVHEVDNLKNSEKSNSLPLPGKIEPKLDSNKISPTESVDSGLSTPSSPRSTEPHPLSNCDVTFTYNGTRELKNIKNIKNMTRNASQDISTK</sequence>
<dbReference type="Gene3D" id="1.10.472.80">
    <property type="entry name" value="Ypt/Rab-GAP domain of gyp1p, domain 3"/>
    <property type="match status" value="1"/>
</dbReference>
<proteinExistence type="predicted"/>
<evidence type="ECO:0000256" key="1">
    <source>
        <dbReference type="ARBA" id="ARBA00022468"/>
    </source>
</evidence>
<dbReference type="OrthoDB" id="295078at2759"/>
<evidence type="ECO:0000313" key="5">
    <source>
        <dbReference type="EMBL" id="CAH1987486.1"/>
    </source>
</evidence>
<feature type="region of interest" description="Disordered" evidence="3">
    <location>
        <begin position="570"/>
        <end position="620"/>
    </location>
</feature>
<evidence type="ECO:0000313" key="6">
    <source>
        <dbReference type="Proteomes" id="UP001152888"/>
    </source>
</evidence>
<dbReference type="PROSITE" id="PS50086">
    <property type="entry name" value="TBC_RABGAP"/>
    <property type="match status" value="1"/>
</dbReference>
<dbReference type="SUPFAM" id="SSF47923">
    <property type="entry name" value="Ypt/Rab-GAP domain of gyp1p"/>
    <property type="match status" value="2"/>
</dbReference>
<protein>
    <recommendedName>
        <fullName evidence="4">Rab-GAP TBC domain-containing protein</fullName>
    </recommendedName>
</protein>
<gene>
    <name evidence="5" type="ORF">ACAOBT_LOCUS17871</name>
</gene>
<dbReference type="EMBL" id="CAKOFQ010007019">
    <property type="protein sequence ID" value="CAH1987486.1"/>
    <property type="molecule type" value="Genomic_DNA"/>
</dbReference>